<comment type="caution">
    <text evidence="2">The sequence shown here is derived from an EMBL/GenBank/DDBJ whole genome shotgun (WGS) entry which is preliminary data.</text>
</comment>
<evidence type="ECO:0000256" key="1">
    <source>
        <dbReference type="SAM" id="MobiDB-lite"/>
    </source>
</evidence>
<proteinExistence type="predicted"/>
<protein>
    <submittedName>
        <fullName evidence="2">Uncharacterized protein</fullName>
    </submittedName>
</protein>
<dbReference type="Proteomes" id="UP000024635">
    <property type="component" value="Unassembled WGS sequence"/>
</dbReference>
<name>A0A016TZQ9_9BILA</name>
<accession>A0A016TZQ9</accession>
<dbReference type="AlphaFoldDB" id="A0A016TZQ9"/>
<evidence type="ECO:0000313" key="3">
    <source>
        <dbReference type="Proteomes" id="UP000024635"/>
    </source>
</evidence>
<sequence>MPKKPLRPSTTTRPKAGITKHIATSTTPLQTHRTVLKENDPLGAVMRQQLNELRDRSRRAFARSMRKRRFHKSNEFYCNPRFGAMMKTRGGLILAFWRIL</sequence>
<evidence type="ECO:0000313" key="2">
    <source>
        <dbReference type="EMBL" id="EYC07853.1"/>
    </source>
</evidence>
<reference evidence="3" key="1">
    <citation type="journal article" date="2015" name="Nat. Genet.">
        <title>The genome and transcriptome of the zoonotic hookworm Ancylostoma ceylanicum identify infection-specific gene families.</title>
        <authorList>
            <person name="Schwarz E.M."/>
            <person name="Hu Y."/>
            <person name="Antoshechkin I."/>
            <person name="Miller M.M."/>
            <person name="Sternberg P.W."/>
            <person name="Aroian R.V."/>
        </authorList>
    </citation>
    <scope>NUCLEOTIDE SEQUENCE</scope>
    <source>
        <strain evidence="3">HY135</strain>
    </source>
</reference>
<organism evidence="2 3">
    <name type="scientific">Ancylostoma ceylanicum</name>
    <dbReference type="NCBI Taxonomy" id="53326"/>
    <lineage>
        <taxon>Eukaryota</taxon>
        <taxon>Metazoa</taxon>
        <taxon>Ecdysozoa</taxon>
        <taxon>Nematoda</taxon>
        <taxon>Chromadorea</taxon>
        <taxon>Rhabditida</taxon>
        <taxon>Rhabditina</taxon>
        <taxon>Rhabditomorpha</taxon>
        <taxon>Strongyloidea</taxon>
        <taxon>Ancylostomatidae</taxon>
        <taxon>Ancylostomatinae</taxon>
        <taxon>Ancylostoma</taxon>
    </lineage>
</organism>
<keyword evidence="3" id="KW-1185">Reference proteome</keyword>
<gene>
    <name evidence="2" type="primary">Acey_s0068.g171</name>
    <name evidence="2" type="ORF">Y032_0068g171</name>
</gene>
<dbReference type="EMBL" id="JARK01001404">
    <property type="protein sequence ID" value="EYC07853.1"/>
    <property type="molecule type" value="Genomic_DNA"/>
</dbReference>
<feature type="region of interest" description="Disordered" evidence="1">
    <location>
        <begin position="1"/>
        <end position="30"/>
    </location>
</feature>